<dbReference type="PANTHER" id="PTHR15588">
    <property type="entry name" value="LSM1"/>
    <property type="match status" value="1"/>
</dbReference>
<evidence type="ECO:0000256" key="8">
    <source>
        <dbReference type="ARBA" id="ARBA00023274"/>
    </source>
</evidence>
<dbReference type="PANTHER" id="PTHR15588:SF9">
    <property type="entry name" value="U6 SNRNA-ASSOCIATED SM-LIKE PROTEIN LSM8"/>
    <property type="match status" value="1"/>
</dbReference>
<dbReference type="GO" id="GO:0000398">
    <property type="term" value="P:mRNA splicing, via spliceosome"/>
    <property type="evidence" value="ECO:0007669"/>
    <property type="project" value="UniProtKB-UniRule"/>
</dbReference>
<dbReference type="Pfam" id="PF01423">
    <property type="entry name" value="LSM"/>
    <property type="match status" value="1"/>
</dbReference>
<keyword evidence="6 9" id="KW-0508">mRNA splicing</keyword>
<accession>A0A267F5L3</accession>
<comment type="similarity">
    <text evidence="2 9">Belongs to the snRNP Sm proteins family.</text>
</comment>
<evidence type="ECO:0000259" key="10">
    <source>
        <dbReference type="PROSITE" id="PS52002"/>
    </source>
</evidence>
<protein>
    <recommendedName>
        <fullName evidence="9">U6 snRNA-associated Sm-like protein LSm8</fullName>
    </recommendedName>
</protein>
<dbReference type="InterPro" id="IPR001163">
    <property type="entry name" value="Sm_dom_euk/arc"/>
</dbReference>
<dbReference type="PROSITE" id="PS52002">
    <property type="entry name" value="SM"/>
    <property type="match status" value="1"/>
</dbReference>
<feature type="non-terminal residue" evidence="12">
    <location>
        <position position="1"/>
    </location>
</feature>
<dbReference type="InterPro" id="IPR034103">
    <property type="entry name" value="Lsm8"/>
</dbReference>
<evidence type="ECO:0000256" key="6">
    <source>
        <dbReference type="ARBA" id="ARBA00023187"/>
    </source>
</evidence>
<dbReference type="GO" id="GO:0046540">
    <property type="term" value="C:U4/U6 x U5 tri-snRNP complex"/>
    <property type="evidence" value="ECO:0007669"/>
    <property type="project" value="UniProtKB-UniRule"/>
</dbReference>
<dbReference type="EMBL" id="NIVC01001353">
    <property type="protein sequence ID" value="PAA69060.1"/>
    <property type="molecule type" value="Genomic_DNA"/>
</dbReference>
<evidence type="ECO:0000256" key="3">
    <source>
        <dbReference type="ARBA" id="ARBA00022664"/>
    </source>
</evidence>
<keyword evidence="8 9" id="KW-0687">Ribonucleoprotein</keyword>
<sequence>IMATLLETMIKQQVSVITADGRVIIGILRGFDNAINLILEDSVERVFSANSPVEAVPLGLYVIRGDNVSLVGELDPEVERRMDLSRLQADPLRPVVT</sequence>
<evidence type="ECO:0000313" key="12">
    <source>
        <dbReference type="EMBL" id="PAA69060.1"/>
    </source>
</evidence>
<keyword evidence="13" id="KW-1185">Reference proteome</keyword>
<comment type="caution">
    <text evidence="12">The sequence shown here is derived from an EMBL/GenBank/DDBJ whole genome shotgun (WGS) entry which is preliminary data.</text>
</comment>
<dbReference type="InterPro" id="IPR010920">
    <property type="entry name" value="LSM_dom_sf"/>
</dbReference>
<evidence type="ECO:0000256" key="7">
    <source>
        <dbReference type="ARBA" id="ARBA00023242"/>
    </source>
</evidence>
<dbReference type="EMBL" id="NIVC01001354">
    <property type="protein sequence ID" value="PAA69047.1"/>
    <property type="molecule type" value="Genomic_DNA"/>
</dbReference>
<dbReference type="OrthoDB" id="10263346at2759"/>
<dbReference type="STRING" id="282301.A0A267F5L3"/>
<dbReference type="InterPro" id="IPR047575">
    <property type="entry name" value="Sm"/>
</dbReference>
<evidence type="ECO:0000256" key="2">
    <source>
        <dbReference type="ARBA" id="ARBA00006850"/>
    </source>
</evidence>
<dbReference type="Gene3D" id="2.30.30.100">
    <property type="match status" value="1"/>
</dbReference>
<dbReference type="AlphaFoldDB" id="A0A267F5L3"/>
<dbReference type="GO" id="GO:0071011">
    <property type="term" value="C:precatalytic spliceosome"/>
    <property type="evidence" value="ECO:0007669"/>
    <property type="project" value="TreeGrafter"/>
</dbReference>
<gene>
    <name evidence="9" type="primary">LSM8</name>
    <name evidence="12" type="ORF">BOX15_Mlig011961g1</name>
    <name evidence="11" type="ORF">BOX15_Mlig021220g1</name>
</gene>
<proteinExistence type="inferred from homology"/>
<dbReference type="CDD" id="cd01727">
    <property type="entry name" value="LSm8"/>
    <property type="match status" value="1"/>
</dbReference>
<reference evidence="12 13" key="1">
    <citation type="submission" date="2017-06" db="EMBL/GenBank/DDBJ databases">
        <title>A platform for efficient transgenesis in Macrostomum lignano, a flatworm model organism for stem cell research.</title>
        <authorList>
            <person name="Berezikov E."/>
        </authorList>
    </citation>
    <scope>NUCLEOTIDE SEQUENCE [LARGE SCALE GENOMIC DNA]</scope>
    <source>
        <strain evidence="12">DV1</strain>
        <tissue evidence="12">Whole organism</tissue>
    </source>
</reference>
<keyword evidence="4 9" id="KW-0747">Spliceosome</keyword>
<evidence type="ECO:0000256" key="5">
    <source>
        <dbReference type="ARBA" id="ARBA00022884"/>
    </source>
</evidence>
<keyword evidence="5 9" id="KW-0694">RNA-binding</keyword>
<dbReference type="InterPro" id="IPR044642">
    <property type="entry name" value="PTHR15588"/>
</dbReference>
<evidence type="ECO:0000256" key="9">
    <source>
        <dbReference type="RuleBase" id="RU365048"/>
    </source>
</evidence>
<comment type="subcellular location">
    <subcellularLocation>
        <location evidence="1 9">Nucleus</location>
    </subcellularLocation>
</comment>
<evidence type="ECO:0000313" key="11">
    <source>
        <dbReference type="EMBL" id="PAA69047.1"/>
    </source>
</evidence>
<keyword evidence="3 9" id="KW-0507">mRNA processing</keyword>
<dbReference type="GO" id="GO:0005688">
    <property type="term" value="C:U6 snRNP"/>
    <property type="evidence" value="ECO:0007669"/>
    <property type="project" value="UniProtKB-UniRule"/>
</dbReference>
<dbReference type="GO" id="GO:0003729">
    <property type="term" value="F:mRNA binding"/>
    <property type="evidence" value="ECO:0007669"/>
    <property type="project" value="TreeGrafter"/>
</dbReference>
<name>A0A267F5L3_9PLAT</name>
<feature type="domain" description="Sm" evidence="10">
    <location>
        <begin position="1"/>
        <end position="77"/>
    </location>
</feature>
<keyword evidence="7 9" id="KW-0539">Nucleus</keyword>
<comment type="function">
    <text evidence="9">Plays role in pre-mRNA splicing as component of the U4/U6-U5 tri-snRNP complex that is involved in spliceosome assembly, and as component of the precatalytic spliceosome (spliceosome B complex). The heptameric LSM2-8 complex binds specifically to the 3'-terminal U-tract of U6 snRNA.</text>
</comment>
<organism evidence="12 13">
    <name type="scientific">Macrostomum lignano</name>
    <dbReference type="NCBI Taxonomy" id="282301"/>
    <lineage>
        <taxon>Eukaryota</taxon>
        <taxon>Metazoa</taxon>
        <taxon>Spiralia</taxon>
        <taxon>Lophotrochozoa</taxon>
        <taxon>Platyhelminthes</taxon>
        <taxon>Rhabditophora</taxon>
        <taxon>Macrostomorpha</taxon>
        <taxon>Macrostomida</taxon>
        <taxon>Macrostomidae</taxon>
        <taxon>Macrostomum</taxon>
    </lineage>
</organism>
<evidence type="ECO:0000256" key="1">
    <source>
        <dbReference type="ARBA" id="ARBA00004123"/>
    </source>
</evidence>
<evidence type="ECO:0000313" key="13">
    <source>
        <dbReference type="Proteomes" id="UP000215902"/>
    </source>
</evidence>
<dbReference type="FunFam" id="2.30.30.100:FF:000027">
    <property type="entry name" value="U6 snRNA-associated Sm-like protein LSm8"/>
    <property type="match status" value="1"/>
</dbReference>
<dbReference type="Proteomes" id="UP000215902">
    <property type="component" value="Unassembled WGS sequence"/>
</dbReference>
<dbReference type="SUPFAM" id="SSF50182">
    <property type="entry name" value="Sm-like ribonucleoproteins"/>
    <property type="match status" value="1"/>
</dbReference>
<dbReference type="SMART" id="SM00651">
    <property type="entry name" value="Sm"/>
    <property type="match status" value="1"/>
</dbReference>
<comment type="subunit">
    <text evidence="9">LSm subunits form a heteromer with a doughnut shape.</text>
</comment>
<evidence type="ECO:0000256" key="4">
    <source>
        <dbReference type="ARBA" id="ARBA00022728"/>
    </source>
</evidence>